<dbReference type="Gene3D" id="1.10.357.10">
    <property type="entry name" value="Tetracycline Repressor, domain 2"/>
    <property type="match status" value="1"/>
</dbReference>
<evidence type="ECO:0000313" key="7">
    <source>
        <dbReference type="Proteomes" id="UP000196878"/>
    </source>
</evidence>
<dbReference type="SUPFAM" id="SSF46689">
    <property type="entry name" value="Homeodomain-like"/>
    <property type="match status" value="1"/>
</dbReference>
<name>A0A212AAD9_9RHOB</name>
<evidence type="ECO:0000256" key="3">
    <source>
        <dbReference type="ARBA" id="ARBA00023163"/>
    </source>
</evidence>
<evidence type="ECO:0000256" key="2">
    <source>
        <dbReference type="ARBA" id="ARBA00023125"/>
    </source>
</evidence>
<dbReference type="InterPro" id="IPR001647">
    <property type="entry name" value="HTH_TetR"/>
</dbReference>
<proteinExistence type="predicted"/>
<dbReference type="PANTHER" id="PTHR47506:SF7">
    <property type="entry name" value="TRANSCRIPTIONAL REGULATORY PROTEIN"/>
    <property type="match status" value="1"/>
</dbReference>
<comment type="caution">
    <text evidence="6">The sequence shown here is derived from an EMBL/GenBank/DDBJ whole genome shotgun (WGS) entry which is preliminary data.</text>
</comment>
<dbReference type="SUPFAM" id="SSF48498">
    <property type="entry name" value="Tetracyclin repressor-like, C-terminal domain"/>
    <property type="match status" value="1"/>
</dbReference>
<dbReference type="GO" id="GO:0003677">
    <property type="term" value="F:DNA binding"/>
    <property type="evidence" value="ECO:0007669"/>
    <property type="project" value="UniProtKB-UniRule"/>
</dbReference>
<dbReference type="InterPro" id="IPR036271">
    <property type="entry name" value="Tet_transcr_reg_TetR-rel_C_sf"/>
</dbReference>
<dbReference type="RefSeq" id="WP_088215659.1">
    <property type="nucleotide sequence ID" value="NZ_NIPW01000023.1"/>
</dbReference>
<dbReference type="Gene3D" id="1.10.10.60">
    <property type="entry name" value="Homeodomain-like"/>
    <property type="match status" value="1"/>
</dbReference>
<dbReference type="Proteomes" id="UP000196878">
    <property type="component" value="Unassembled WGS sequence"/>
</dbReference>
<dbReference type="OrthoDB" id="8478851at2"/>
<dbReference type="PROSITE" id="PS50977">
    <property type="entry name" value="HTH_TETR_2"/>
    <property type="match status" value="1"/>
</dbReference>
<keyword evidence="1" id="KW-0805">Transcription regulation</keyword>
<sequence>MRVSRVQAEANRQRVIDEASQLFREHGYDGIGLKDLMQAAGMTPGGFYKQFASKDDLAAQATARAVERSSSRWTEVVDANPDAPLRALAAFYLSPAHVAMRDRGCPLATLGSDAPRHAPEVRAEMEKGLRAHLSIADAALGTPAGANPSPAALAAVSTMVGALVLARLTADEGLAKSLLETAANRVEELATSRK</sequence>
<dbReference type="EMBL" id="NIPW01000023">
    <property type="protein sequence ID" value="OWJ77122.1"/>
    <property type="molecule type" value="Genomic_DNA"/>
</dbReference>
<feature type="domain" description="HTH tetR-type" evidence="5">
    <location>
        <begin position="9"/>
        <end position="69"/>
    </location>
</feature>
<evidence type="ECO:0000256" key="1">
    <source>
        <dbReference type="ARBA" id="ARBA00023015"/>
    </source>
</evidence>
<protein>
    <submittedName>
        <fullName evidence="6">TetR family transcriptional regulator</fullName>
    </submittedName>
</protein>
<keyword evidence="2 4" id="KW-0238">DNA-binding</keyword>
<dbReference type="InterPro" id="IPR009057">
    <property type="entry name" value="Homeodomain-like_sf"/>
</dbReference>
<dbReference type="Pfam" id="PF00440">
    <property type="entry name" value="TetR_N"/>
    <property type="match status" value="1"/>
</dbReference>
<evidence type="ECO:0000259" key="5">
    <source>
        <dbReference type="PROSITE" id="PS50977"/>
    </source>
</evidence>
<dbReference type="AlphaFoldDB" id="A0A212AAD9"/>
<gene>
    <name evidence="6" type="ORF">CDV49_11875</name>
</gene>
<accession>A0A212AAD9</accession>
<evidence type="ECO:0000313" key="6">
    <source>
        <dbReference type="EMBL" id="OWJ77122.1"/>
    </source>
</evidence>
<keyword evidence="3" id="KW-0804">Transcription</keyword>
<keyword evidence="7" id="KW-1185">Reference proteome</keyword>
<evidence type="ECO:0000256" key="4">
    <source>
        <dbReference type="PROSITE-ProRule" id="PRU00335"/>
    </source>
</evidence>
<feature type="DNA-binding region" description="H-T-H motif" evidence="4">
    <location>
        <begin position="32"/>
        <end position="51"/>
    </location>
</feature>
<reference evidence="6 7" key="1">
    <citation type="submission" date="2016-12" db="EMBL/GenBank/DDBJ databases">
        <title>Comparison of Traditional DNA-DNA Hybridization with In Silico Genomic Analysis.</title>
        <authorList>
            <person name="Nicholson A.C."/>
            <person name="Humrighouse B.W."/>
            <person name="Graziano J."/>
            <person name="Lasker B."/>
            <person name="Whitney A.M."/>
            <person name="Mcquiston J.R."/>
        </authorList>
    </citation>
    <scope>NUCLEOTIDE SEQUENCE [LARGE SCALE GENOMIC DNA]</scope>
    <source>
        <strain evidence="6 7">H2240</strain>
    </source>
</reference>
<dbReference type="PRINTS" id="PR00455">
    <property type="entry name" value="HTHTETR"/>
</dbReference>
<organism evidence="6 7">
    <name type="scientific">Haematobacter genomosp. 1</name>
    <dbReference type="NCBI Taxonomy" id="366618"/>
    <lineage>
        <taxon>Bacteria</taxon>
        <taxon>Pseudomonadati</taxon>
        <taxon>Pseudomonadota</taxon>
        <taxon>Alphaproteobacteria</taxon>
        <taxon>Rhodobacterales</taxon>
        <taxon>Paracoccaceae</taxon>
        <taxon>Haematobacter</taxon>
    </lineage>
</organism>
<dbReference type="PANTHER" id="PTHR47506">
    <property type="entry name" value="TRANSCRIPTIONAL REGULATORY PROTEIN"/>
    <property type="match status" value="1"/>
</dbReference>